<accession>A0A367ZPC9</accession>
<organism evidence="1 2">
    <name type="scientific">Candidatus Ozemobacter sibiricus</name>
    <dbReference type="NCBI Taxonomy" id="2268124"/>
    <lineage>
        <taxon>Bacteria</taxon>
        <taxon>Candidatus Ozemobacteria</taxon>
        <taxon>Candidatus Ozemobacterales</taxon>
        <taxon>Candidatus Ozemobacteraceae</taxon>
        <taxon>Candidatus Ozemobacter</taxon>
    </lineage>
</organism>
<protein>
    <submittedName>
        <fullName evidence="1">Uncharacterized protein</fullName>
    </submittedName>
</protein>
<dbReference type="AlphaFoldDB" id="A0A367ZPC9"/>
<reference evidence="1 2" key="1">
    <citation type="submission" date="2018-05" db="EMBL/GenBank/DDBJ databases">
        <title>A metagenomic window into the 2 km-deep terrestrial subsurface aquifer revealed taxonomically and functionally diverse microbial community comprising novel uncultured bacterial lineages.</title>
        <authorList>
            <person name="Kadnikov V.V."/>
            <person name="Mardanov A.V."/>
            <person name="Beletsky A.V."/>
            <person name="Banks D."/>
            <person name="Pimenov N.V."/>
            <person name="Frank Y.A."/>
            <person name="Karnachuk O.V."/>
            <person name="Ravin N.V."/>
        </authorList>
    </citation>
    <scope>NUCLEOTIDE SEQUENCE [LARGE SCALE GENOMIC DNA]</scope>
    <source>
        <strain evidence="1">BY5</strain>
    </source>
</reference>
<evidence type="ECO:0000313" key="2">
    <source>
        <dbReference type="Proteomes" id="UP000252355"/>
    </source>
</evidence>
<dbReference type="Proteomes" id="UP000252355">
    <property type="component" value="Unassembled WGS sequence"/>
</dbReference>
<proteinExistence type="predicted"/>
<comment type="caution">
    <text evidence="1">The sequence shown here is derived from an EMBL/GenBank/DDBJ whole genome shotgun (WGS) entry which is preliminary data.</text>
</comment>
<gene>
    <name evidence="1" type="ORF">OZSIB_4044</name>
</gene>
<name>A0A367ZPC9_9BACT</name>
<dbReference type="EMBL" id="QOQW01000010">
    <property type="protein sequence ID" value="RCK79890.1"/>
    <property type="molecule type" value="Genomic_DNA"/>
</dbReference>
<evidence type="ECO:0000313" key="1">
    <source>
        <dbReference type="EMBL" id="RCK79890.1"/>
    </source>
</evidence>
<sequence length="156" mass="17653">MKIDHRIENLSEAWLTVRALTDDLMMADVPEGDVTRWREVIRVTDQGVVIRRRSQGRVVEAIYEADAQTRSLTRVVEGVQFPLIRQRCRRFVCQPTFGEMVGSVPRQLTVALHLEIETASPAAGIPAPPLVLETSVSPDFLNLRLQGRYLHQGLPR</sequence>